<reference evidence="12" key="1">
    <citation type="submission" date="2022-11" db="EMBL/GenBank/DDBJ databases">
        <authorList>
            <person name="Petersen C."/>
        </authorList>
    </citation>
    <scope>NUCLEOTIDE SEQUENCE</scope>
    <source>
        <strain evidence="12">IBT 19713</strain>
    </source>
</reference>
<dbReference type="InterPro" id="IPR057530">
    <property type="entry name" value="TIM-barrel_MTC6"/>
</dbReference>
<evidence type="ECO:0000256" key="7">
    <source>
        <dbReference type="ARBA" id="ARBA00037703"/>
    </source>
</evidence>
<dbReference type="RefSeq" id="XP_058328048.1">
    <property type="nucleotide sequence ID" value="XM_058477703.1"/>
</dbReference>
<keyword evidence="4 10" id="KW-1133">Transmembrane helix</keyword>
<evidence type="ECO:0000256" key="8">
    <source>
        <dbReference type="ARBA" id="ARBA00038159"/>
    </source>
</evidence>
<evidence type="ECO:0000259" key="11">
    <source>
        <dbReference type="Pfam" id="PF25506"/>
    </source>
</evidence>
<evidence type="ECO:0000256" key="10">
    <source>
        <dbReference type="SAM" id="Phobius"/>
    </source>
</evidence>
<dbReference type="Pfam" id="PF25506">
    <property type="entry name" value="TIM-barrel_MTC6"/>
    <property type="match status" value="1"/>
</dbReference>
<evidence type="ECO:0000256" key="1">
    <source>
        <dbReference type="ARBA" id="ARBA00004479"/>
    </source>
</evidence>
<evidence type="ECO:0000256" key="9">
    <source>
        <dbReference type="ARBA" id="ARBA00039865"/>
    </source>
</evidence>
<proteinExistence type="inferred from homology"/>
<dbReference type="Proteomes" id="UP001150941">
    <property type="component" value="Unassembled WGS sequence"/>
</dbReference>
<dbReference type="GeneID" id="83205006"/>
<reference evidence="12" key="2">
    <citation type="journal article" date="2023" name="IMA Fungus">
        <title>Comparative genomic study of the Penicillium genus elucidates a diverse pangenome and 15 lateral gene transfer events.</title>
        <authorList>
            <person name="Petersen C."/>
            <person name="Sorensen T."/>
            <person name="Nielsen M.R."/>
            <person name="Sondergaard T.E."/>
            <person name="Sorensen J.L."/>
            <person name="Fitzpatrick D.A."/>
            <person name="Frisvad J.C."/>
            <person name="Nielsen K.L."/>
        </authorList>
    </citation>
    <scope>NUCLEOTIDE SEQUENCE</scope>
    <source>
        <strain evidence="12">IBT 19713</strain>
    </source>
</reference>
<protein>
    <recommendedName>
        <fullName evidence="9">Maintenance of telomere capping protein 6</fullName>
    </recommendedName>
</protein>
<gene>
    <name evidence="12" type="ORF">N7468_008407</name>
</gene>
<organism evidence="12 13">
    <name type="scientific">Penicillium chermesinum</name>
    <dbReference type="NCBI Taxonomy" id="63820"/>
    <lineage>
        <taxon>Eukaryota</taxon>
        <taxon>Fungi</taxon>
        <taxon>Dikarya</taxon>
        <taxon>Ascomycota</taxon>
        <taxon>Pezizomycotina</taxon>
        <taxon>Eurotiomycetes</taxon>
        <taxon>Eurotiomycetidae</taxon>
        <taxon>Eurotiales</taxon>
        <taxon>Aspergillaceae</taxon>
        <taxon>Penicillium</taxon>
    </lineage>
</organism>
<comment type="subcellular location">
    <subcellularLocation>
        <location evidence="1">Membrane</location>
        <topology evidence="1">Single-pass type I membrane protein</topology>
    </subcellularLocation>
</comment>
<keyword evidence="2 10" id="KW-0812">Transmembrane</keyword>
<evidence type="ECO:0000256" key="2">
    <source>
        <dbReference type="ARBA" id="ARBA00022692"/>
    </source>
</evidence>
<dbReference type="PANTHER" id="PTHR35518:SF2">
    <property type="entry name" value="MAINTENANCE OF TELOMERE CAPPING PROTEIN 6"/>
    <property type="match status" value="1"/>
</dbReference>
<evidence type="ECO:0000313" key="13">
    <source>
        <dbReference type="Proteomes" id="UP001150941"/>
    </source>
</evidence>
<evidence type="ECO:0000256" key="3">
    <source>
        <dbReference type="ARBA" id="ARBA00022729"/>
    </source>
</evidence>
<feature type="domain" description="MTC6 partial TIM-barrel" evidence="11">
    <location>
        <begin position="41"/>
        <end position="295"/>
    </location>
</feature>
<sequence length="478" mass="51604">MTADEVSTTTGAAAPDITGYADSQGETVYELGPYRCTDGLSVDLMSDVLSGFFSSSTDSSLKVYTTYLVLNLHAAGSVTAPGDPASAVTGADLPNSASERPGDSLQNALASYLYTPAQLAKDRSDLNESWYKVESSYLPATEYFTVHVNESGKHSTPDGWPSSKYIQLAKSDRVLIEYGSVDPQLADLDLSEEEDMIFSPGYMTSGIRISDDSNGTLTSGCLYSPKATDVAQANSSWAISSRLPIPNNLPADEAMGALSREISSIAECGLSPMLNSSLFGETADVNIANYRNVSLSASWAWAVGETPWRRIRRRHQRATNCSEIRRGACRVDGGAFTWTVSDAVDNFYHIAHVCPPGSALAVPRTGLENTYLYNHLLAQPSDILDPAATDPALREVFLGFNSIDVTSCWVQGGPQATCPYESNPQQLERRAVLVAAIASIVICIIAALTIFVKCNANRRNSRRQKRVIEGWEYEGVPS</sequence>
<evidence type="ECO:0000256" key="5">
    <source>
        <dbReference type="ARBA" id="ARBA00023136"/>
    </source>
</evidence>
<name>A0A9W9TJU4_9EURO</name>
<keyword evidence="5 10" id="KW-0472">Membrane</keyword>
<dbReference type="AlphaFoldDB" id="A0A9W9TJU4"/>
<evidence type="ECO:0000256" key="6">
    <source>
        <dbReference type="ARBA" id="ARBA00023180"/>
    </source>
</evidence>
<comment type="caution">
    <text evidence="12">The sequence shown here is derived from an EMBL/GenBank/DDBJ whole genome shotgun (WGS) entry which is preliminary data.</text>
</comment>
<evidence type="ECO:0000313" key="12">
    <source>
        <dbReference type="EMBL" id="KAJ5223865.1"/>
    </source>
</evidence>
<evidence type="ECO:0000256" key="4">
    <source>
        <dbReference type="ARBA" id="ARBA00022989"/>
    </source>
</evidence>
<comment type="similarity">
    <text evidence="8">Belongs to the MTC6 family.</text>
</comment>
<dbReference type="InterPro" id="IPR051008">
    <property type="entry name" value="Telomere_Capping_Maintenance"/>
</dbReference>
<keyword evidence="13" id="KW-1185">Reference proteome</keyword>
<feature type="transmembrane region" description="Helical" evidence="10">
    <location>
        <begin position="431"/>
        <end position="456"/>
    </location>
</feature>
<dbReference type="EMBL" id="JAPQKS010000006">
    <property type="protein sequence ID" value="KAJ5223865.1"/>
    <property type="molecule type" value="Genomic_DNA"/>
</dbReference>
<dbReference type="OrthoDB" id="5573651at2759"/>
<accession>A0A9W9TJU4</accession>
<dbReference type="PANTHER" id="PTHR35518">
    <property type="entry name" value="MAINTENANCE OF TELOMOERE CAPPING"/>
    <property type="match status" value="1"/>
</dbReference>
<keyword evidence="6" id="KW-0325">Glycoprotein</keyword>
<dbReference type="GO" id="GO:0016020">
    <property type="term" value="C:membrane"/>
    <property type="evidence" value="ECO:0007669"/>
    <property type="project" value="UniProtKB-SubCell"/>
</dbReference>
<comment type="function">
    <text evidence="7">May be involved in telomere capping.</text>
</comment>
<keyword evidence="3" id="KW-0732">Signal</keyword>